<name>A0A939JGM0_9ACTN</name>
<protein>
    <submittedName>
        <fullName evidence="1">Uncharacterized protein</fullName>
    </submittedName>
</protein>
<gene>
    <name evidence="1" type="ORF">J0695_07705</name>
</gene>
<comment type="caution">
    <text evidence="1">The sequence shown here is derived from an EMBL/GenBank/DDBJ whole genome shotgun (WGS) entry which is preliminary data.</text>
</comment>
<keyword evidence="2" id="KW-1185">Reference proteome</keyword>
<dbReference type="Proteomes" id="UP000664167">
    <property type="component" value="Unassembled WGS sequence"/>
</dbReference>
<proteinExistence type="predicted"/>
<dbReference type="AlphaFoldDB" id="A0A939JGM0"/>
<evidence type="ECO:0000313" key="2">
    <source>
        <dbReference type="Proteomes" id="UP000664167"/>
    </source>
</evidence>
<dbReference type="RefSeq" id="WP_206961107.1">
    <property type="nucleotide sequence ID" value="NZ_BAAAJJ010000004.1"/>
</dbReference>
<evidence type="ECO:0000313" key="1">
    <source>
        <dbReference type="EMBL" id="MBO0511697.1"/>
    </source>
</evidence>
<accession>A0A939JGM0</accession>
<reference evidence="1" key="1">
    <citation type="submission" date="2021-03" db="EMBL/GenBank/DDBJ databases">
        <title>Streptomyces poriferae sp. nov., a novel marine sponge-derived Actinobacteria species with anti-MRSA activity.</title>
        <authorList>
            <person name="Sandoval-Powers M."/>
            <person name="Kralova S."/>
            <person name="Nguyen G.-S."/>
            <person name="Fawwal D."/>
            <person name="Degnes K."/>
            <person name="Klinkenberg G."/>
            <person name="Sletta H."/>
            <person name="Wentzel A."/>
            <person name="Liles M.R."/>
        </authorList>
    </citation>
    <scope>NUCLEOTIDE SEQUENCE</scope>
    <source>
        <strain evidence="1">DSM 41794</strain>
    </source>
</reference>
<sequence length="654" mass="72177">MATRYVLRLQVDPADDPESVGDRLLALAHDSRADEICVFLFGMEFNDGHDSPQRIGAWLDATRPWRTRLRTAGVDVSLNPGHTVGHSDWGRTLTPDQPWQPMVDQYGRSAAAQVCPLDPGWRAYFASTLRRYADEDVCAVWIEDDIRLHNHRPLDWGGCFCPLHLDEFARRTGVLAERDELVAACTAPGEPHPWRGLWLDFWDETGRELLTSWREILGDRLGLMSSRTDQHAAEGRDWSAWLDLAALHRPHFWGYSDGHGRDLPYAALQLDMQRREQPDRVISLPEIECWPYGQWNKSFRQTAAQMSLAHVLGCDGLAVSLYDFLGNHPDDEPGRAAFLARWRDTFDWLSELFPKSLRTTGIGLPWSEDTGRLARADGPRWQSLVVPHGSWAGLLGAAGHAVTARGGAAVNALSGEAAWAYPDEELRRWLTGGLLLDGVAARILFERGYGPLIGLEGAAAGRGGFAREVCTDPEFALRPGCRISADTESYDAALMLHATPSPSVRVASTMVDQLGREQGPGLMLYGNDTGGRVAITPWPAHTPGQVLMNPQREAQLGAVLDWLSGSAQARACGHPWLVPQALTDGTVWRLVVWNASPDAVSEFSLRLPAGMPEPGAVVQVTADGERIAARWKDGRVVTERPLGQWEFVVLSSNA</sequence>
<organism evidence="1 2">
    <name type="scientific">Streptomyces beijiangensis</name>
    <dbReference type="NCBI Taxonomy" id="163361"/>
    <lineage>
        <taxon>Bacteria</taxon>
        <taxon>Bacillati</taxon>
        <taxon>Actinomycetota</taxon>
        <taxon>Actinomycetes</taxon>
        <taxon>Kitasatosporales</taxon>
        <taxon>Streptomycetaceae</taxon>
        <taxon>Streptomyces</taxon>
    </lineage>
</organism>
<dbReference type="EMBL" id="JAFLRJ010000066">
    <property type="protein sequence ID" value="MBO0511697.1"/>
    <property type="molecule type" value="Genomic_DNA"/>
</dbReference>